<evidence type="ECO:0000313" key="2">
    <source>
        <dbReference type="Proteomes" id="UP000186040"/>
    </source>
</evidence>
<dbReference type="RefSeq" id="WP_075973381.1">
    <property type="nucleotide sequence ID" value="NZ_MKQR01000006.1"/>
</dbReference>
<proteinExistence type="predicted"/>
<dbReference type="SUPFAM" id="SSF160379">
    <property type="entry name" value="SP0830-like"/>
    <property type="match status" value="1"/>
</dbReference>
<dbReference type="PIRSF" id="PIRSF008502">
    <property type="entry name" value="UCP008502"/>
    <property type="match status" value="1"/>
</dbReference>
<gene>
    <name evidence="1" type="ORF">BJP25_09275</name>
</gene>
<sequence>MTRFVALLRAVNIGGTSSMPMAELREVLTGAGLTDVRTYIQSGNAVFAAGSSDEAEVAEVVRGAIRARWGKDIPVLLRTADELDAVIAANPYLGEQDDLTKLHVTFLDREPGQDKVATLVPPAGETGVLTVIGREVFLHVPDGYGRTKLQNVFVERRTGAVSTTRNWKSVLKLREMVTAG</sequence>
<protein>
    <recommendedName>
        <fullName evidence="3">DUF1697 domain-containing protein</fullName>
    </recommendedName>
</protein>
<dbReference type="Proteomes" id="UP000186040">
    <property type="component" value="Unassembled WGS sequence"/>
</dbReference>
<dbReference type="PANTHER" id="PTHR36439">
    <property type="entry name" value="BLL4334 PROTEIN"/>
    <property type="match status" value="1"/>
</dbReference>
<evidence type="ECO:0008006" key="3">
    <source>
        <dbReference type="Google" id="ProtNLM"/>
    </source>
</evidence>
<dbReference type="EMBL" id="MKQR01000006">
    <property type="protein sequence ID" value="OLR94814.1"/>
    <property type="molecule type" value="Genomic_DNA"/>
</dbReference>
<comment type="caution">
    <text evidence="1">The sequence shown here is derived from an EMBL/GenBank/DDBJ whole genome shotgun (WGS) entry which is preliminary data.</text>
</comment>
<reference evidence="1 2" key="1">
    <citation type="submission" date="2016-10" db="EMBL/GenBank/DDBJ databases">
        <title>The Draft Genome Sequence of Actinokineospora bangkokensis 44EHWT reveals the biosynthetic pathway of antifungal compounds Thailandins with unusual extender unit butylmalonyl-CoA.</title>
        <authorList>
            <person name="Greule A."/>
            <person name="Intra B."/>
            <person name="Flemming S."/>
            <person name="Rommel M.G."/>
            <person name="Panbangred W."/>
            <person name="Bechthold A."/>
        </authorList>
    </citation>
    <scope>NUCLEOTIDE SEQUENCE [LARGE SCALE GENOMIC DNA]</scope>
    <source>
        <strain evidence="1 2">44EHW</strain>
    </source>
</reference>
<name>A0A1Q9LS49_9PSEU</name>
<dbReference type="Gene3D" id="3.30.70.1280">
    <property type="entry name" value="SP0830-like domains"/>
    <property type="match status" value="1"/>
</dbReference>
<organism evidence="1 2">
    <name type="scientific">Actinokineospora bangkokensis</name>
    <dbReference type="NCBI Taxonomy" id="1193682"/>
    <lineage>
        <taxon>Bacteria</taxon>
        <taxon>Bacillati</taxon>
        <taxon>Actinomycetota</taxon>
        <taxon>Actinomycetes</taxon>
        <taxon>Pseudonocardiales</taxon>
        <taxon>Pseudonocardiaceae</taxon>
        <taxon>Actinokineospora</taxon>
    </lineage>
</organism>
<dbReference type="PANTHER" id="PTHR36439:SF1">
    <property type="entry name" value="DUF1697 DOMAIN-CONTAINING PROTEIN"/>
    <property type="match status" value="1"/>
</dbReference>
<evidence type="ECO:0000313" key="1">
    <source>
        <dbReference type="EMBL" id="OLR94814.1"/>
    </source>
</evidence>
<keyword evidence="2" id="KW-1185">Reference proteome</keyword>
<dbReference type="Pfam" id="PF08002">
    <property type="entry name" value="DUF1697"/>
    <property type="match status" value="1"/>
</dbReference>
<dbReference type="AlphaFoldDB" id="A0A1Q9LS49"/>
<dbReference type="InterPro" id="IPR012545">
    <property type="entry name" value="DUF1697"/>
</dbReference>
<dbReference type="OrthoDB" id="9806494at2"/>
<accession>A0A1Q9LS49</accession>